<dbReference type="AlphaFoldDB" id="A0A0P0W3L8"/>
<name>A0A0P0W3L8_ORYSJ</name>
<sequence length="218" mass="21998">MDTPALAGTELTAGEGEAQVFSGTGLYSFDAAAGLANSVARTPPPPPPPTPLSGLCSRELPRLVAAIDMCGARGGAPAASTVDTMSCSTEKASLGRRSWCWWPPCPCCCCCSVLAAAGSAAAVAIFHSATFPACTKAAAASATAAAPPPSPTLPLRRASSPGRSVLLSRILSTSYLVMSKLVTALSPRNLIAATSYASAASSCVPASTNTTNHTRRRT</sequence>
<proteinExistence type="predicted"/>
<organism evidence="1 2">
    <name type="scientific">Oryza sativa subsp. japonica</name>
    <name type="common">Rice</name>
    <dbReference type="NCBI Taxonomy" id="39947"/>
    <lineage>
        <taxon>Eukaryota</taxon>
        <taxon>Viridiplantae</taxon>
        <taxon>Streptophyta</taxon>
        <taxon>Embryophyta</taxon>
        <taxon>Tracheophyta</taxon>
        <taxon>Spermatophyta</taxon>
        <taxon>Magnoliopsida</taxon>
        <taxon>Liliopsida</taxon>
        <taxon>Poales</taxon>
        <taxon>Poaceae</taxon>
        <taxon>BOP clade</taxon>
        <taxon>Oryzoideae</taxon>
        <taxon>Oryzeae</taxon>
        <taxon>Oryzinae</taxon>
        <taxon>Oryza</taxon>
        <taxon>Oryza sativa</taxon>
    </lineage>
</organism>
<dbReference type="Proteomes" id="UP000059680">
    <property type="component" value="Chromosome 3"/>
</dbReference>
<evidence type="ECO:0000313" key="2">
    <source>
        <dbReference type="Proteomes" id="UP000059680"/>
    </source>
</evidence>
<gene>
    <name evidence="1" type="ordered locus">Os03g0770775</name>
    <name evidence="1" type="ORF">OSNPB_030770775</name>
</gene>
<reference evidence="2" key="1">
    <citation type="journal article" date="2005" name="Nature">
        <title>The map-based sequence of the rice genome.</title>
        <authorList>
            <consortium name="International rice genome sequencing project (IRGSP)"/>
            <person name="Matsumoto T."/>
            <person name="Wu J."/>
            <person name="Kanamori H."/>
            <person name="Katayose Y."/>
            <person name="Fujisawa M."/>
            <person name="Namiki N."/>
            <person name="Mizuno H."/>
            <person name="Yamamoto K."/>
            <person name="Antonio B.A."/>
            <person name="Baba T."/>
            <person name="Sakata K."/>
            <person name="Nagamura Y."/>
            <person name="Aoki H."/>
            <person name="Arikawa K."/>
            <person name="Arita K."/>
            <person name="Bito T."/>
            <person name="Chiden Y."/>
            <person name="Fujitsuka N."/>
            <person name="Fukunaka R."/>
            <person name="Hamada M."/>
            <person name="Harada C."/>
            <person name="Hayashi A."/>
            <person name="Hijishita S."/>
            <person name="Honda M."/>
            <person name="Hosokawa S."/>
            <person name="Ichikawa Y."/>
            <person name="Idonuma A."/>
            <person name="Iijima M."/>
            <person name="Ikeda M."/>
            <person name="Ikeno M."/>
            <person name="Ito K."/>
            <person name="Ito S."/>
            <person name="Ito T."/>
            <person name="Ito Y."/>
            <person name="Ito Y."/>
            <person name="Iwabuchi A."/>
            <person name="Kamiya K."/>
            <person name="Karasawa W."/>
            <person name="Kurita K."/>
            <person name="Katagiri S."/>
            <person name="Kikuta A."/>
            <person name="Kobayashi H."/>
            <person name="Kobayashi N."/>
            <person name="Machita K."/>
            <person name="Maehara T."/>
            <person name="Masukawa M."/>
            <person name="Mizubayashi T."/>
            <person name="Mukai Y."/>
            <person name="Nagasaki H."/>
            <person name="Nagata Y."/>
            <person name="Naito S."/>
            <person name="Nakashima M."/>
            <person name="Nakama Y."/>
            <person name="Nakamichi Y."/>
            <person name="Nakamura M."/>
            <person name="Meguro A."/>
            <person name="Negishi M."/>
            <person name="Ohta I."/>
            <person name="Ohta T."/>
            <person name="Okamoto M."/>
            <person name="Ono N."/>
            <person name="Saji S."/>
            <person name="Sakaguchi M."/>
            <person name="Sakai K."/>
            <person name="Shibata M."/>
            <person name="Shimokawa T."/>
            <person name="Song J."/>
            <person name="Takazaki Y."/>
            <person name="Terasawa K."/>
            <person name="Tsugane M."/>
            <person name="Tsuji K."/>
            <person name="Ueda S."/>
            <person name="Waki K."/>
            <person name="Yamagata H."/>
            <person name="Yamamoto M."/>
            <person name="Yamamoto S."/>
            <person name="Yamane H."/>
            <person name="Yoshiki S."/>
            <person name="Yoshihara R."/>
            <person name="Yukawa K."/>
            <person name="Zhong H."/>
            <person name="Yano M."/>
            <person name="Yuan Q."/>
            <person name="Ouyang S."/>
            <person name="Liu J."/>
            <person name="Jones K.M."/>
            <person name="Gansberger K."/>
            <person name="Moffat K."/>
            <person name="Hill J."/>
            <person name="Bera J."/>
            <person name="Fadrosh D."/>
            <person name="Jin S."/>
            <person name="Johri S."/>
            <person name="Kim M."/>
            <person name="Overton L."/>
            <person name="Reardon M."/>
            <person name="Tsitrin T."/>
            <person name="Vuong H."/>
            <person name="Weaver B."/>
            <person name="Ciecko A."/>
            <person name="Tallon L."/>
            <person name="Jackson J."/>
            <person name="Pai G."/>
            <person name="Aken S.V."/>
            <person name="Utterback T."/>
            <person name="Reidmuller S."/>
            <person name="Feldblyum T."/>
            <person name="Hsiao J."/>
            <person name="Zismann V."/>
            <person name="Iobst S."/>
            <person name="de Vazeille A.R."/>
            <person name="Buell C.R."/>
            <person name="Ying K."/>
            <person name="Li Y."/>
            <person name="Lu T."/>
            <person name="Huang Y."/>
            <person name="Zhao Q."/>
            <person name="Feng Q."/>
            <person name="Zhang L."/>
            <person name="Zhu J."/>
            <person name="Weng Q."/>
            <person name="Mu J."/>
            <person name="Lu Y."/>
            <person name="Fan D."/>
            <person name="Liu Y."/>
            <person name="Guan J."/>
            <person name="Zhang Y."/>
            <person name="Yu S."/>
            <person name="Liu X."/>
            <person name="Zhang Y."/>
            <person name="Hong G."/>
            <person name="Han B."/>
            <person name="Choisne N."/>
            <person name="Demange N."/>
            <person name="Orjeda G."/>
            <person name="Samain S."/>
            <person name="Cattolico L."/>
            <person name="Pelletier E."/>
            <person name="Couloux A."/>
            <person name="Segurens B."/>
            <person name="Wincker P."/>
            <person name="D'Hont A."/>
            <person name="Scarpelli C."/>
            <person name="Weissenbach J."/>
            <person name="Salanoubat M."/>
            <person name="Quetier F."/>
            <person name="Yu Y."/>
            <person name="Kim H.R."/>
            <person name="Rambo T."/>
            <person name="Currie J."/>
            <person name="Collura K."/>
            <person name="Luo M."/>
            <person name="Yang T."/>
            <person name="Ammiraju J.S.S."/>
            <person name="Engler F."/>
            <person name="Soderlund C."/>
            <person name="Wing R.A."/>
            <person name="Palmer L.E."/>
            <person name="de la Bastide M."/>
            <person name="Spiegel L."/>
            <person name="Nascimento L."/>
            <person name="Zutavern T."/>
            <person name="O'Shaughnessy A."/>
            <person name="Dike S."/>
            <person name="Dedhia N."/>
            <person name="Preston R."/>
            <person name="Balija V."/>
            <person name="McCombie W.R."/>
            <person name="Chow T."/>
            <person name="Chen H."/>
            <person name="Chung M."/>
            <person name="Chen C."/>
            <person name="Shaw J."/>
            <person name="Wu H."/>
            <person name="Hsiao K."/>
            <person name="Chao Y."/>
            <person name="Chu M."/>
            <person name="Cheng C."/>
            <person name="Hour A."/>
            <person name="Lee P."/>
            <person name="Lin S."/>
            <person name="Lin Y."/>
            <person name="Liou J."/>
            <person name="Liu S."/>
            <person name="Hsing Y."/>
            <person name="Raghuvanshi S."/>
            <person name="Mohanty A."/>
            <person name="Bharti A.K."/>
            <person name="Gaur A."/>
            <person name="Gupta V."/>
            <person name="Kumar D."/>
            <person name="Ravi V."/>
            <person name="Vij S."/>
            <person name="Kapur A."/>
            <person name="Khurana P."/>
            <person name="Khurana P."/>
            <person name="Khurana J.P."/>
            <person name="Tyagi A.K."/>
            <person name="Gaikwad K."/>
            <person name="Singh A."/>
            <person name="Dalal V."/>
            <person name="Srivastava S."/>
            <person name="Dixit A."/>
            <person name="Pal A.K."/>
            <person name="Ghazi I.A."/>
            <person name="Yadav M."/>
            <person name="Pandit A."/>
            <person name="Bhargava A."/>
            <person name="Sureshbabu K."/>
            <person name="Batra K."/>
            <person name="Sharma T.R."/>
            <person name="Mohapatra T."/>
            <person name="Singh N.K."/>
            <person name="Messing J."/>
            <person name="Nelson A.B."/>
            <person name="Fuks G."/>
            <person name="Kavchok S."/>
            <person name="Keizer G."/>
            <person name="Linton E."/>
            <person name="Llaca V."/>
            <person name="Song R."/>
            <person name="Tanyolac B."/>
            <person name="Young S."/>
            <person name="Ho-Il K."/>
            <person name="Hahn J.H."/>
            <person name="Sangsakoo G."/>
            <person name="Vanavichit A."/>
            <person name="de Mattos Luiz.A.T."/>
            <person name="Zimmer P.D."/>
            <person name="Malone G."/>
            <person name="Dellagostin O."/>
            <person name="de Oliveira A.C."/>
            <person name="Bevan M."/>
            <person name="Bancroft I."/>
            <person name="Minx P."/>
            <person name="Cordum H."/>
            <person name="Wilson R."/>
            <person name="Cheng Z."/>
            <person name="Jin W."/>
            <person name="Jiang J."/>
            <person name="Leong S.A."/>
            <person name="Iwama H."/>
            <person name="Gojobori T."/>
            <person name="Itoh T."/>
            <person name="Niimura Y."/>
            <person name="Fujii Y."/>
            <person name="Habara T."/>
            <person name="Sakai H."/>
            <person name="Sato Y."/>
            <person name="Wilson G."/>
            <person name="Kumar K."/>
            <person name="McCouch S."/>
            <person name="Juretic N."/>
            <person name="Hoen D."/>
            <person name="Wright S."/>
            <person name="Bruskiewich R."/>
            <person name="Bureau T."/>
            <person name="Miyao A."/>
            <person name="Hirochika H."/>
            <person name="Nishikawa T."/>
            <person name="Kadowaki K."/>
            <person name="Sugiura M."/>
            <person name="Burr B."/>
            <person name="Sasaki T."/>
        </authorList>
    </citation>
    <scope>NUCLEOTIDE SEQUENCE [LARGE SCALE GENOMIC DNA]</scope>
    <source>
        <strain evidence="2">cv. Nipponbare</strain>
    </source>
</reference>
<feature type="non-terminal residue" evidence="1">
    <location>
        <position position="218"/>
    </location>
</feature>
<dbReference type="PaxDb" id="39947-A0A0P0W3L8"/>
<keyword evidence="2" id="KW-1185">Reference proteome</keyword>
<protein>
    <submittedName>
        <fullName evidence="1">Os03g0770775 protein</fullName>
    </submittedName>
</protein>
<reference evidence="1 2" key="2">
    <citation type="journal article" date="2013" name="Plant Cell Physiol.">
        <title>Rice Annotation Project Database (RAP-DB): an integrative and interactive database for rice genomics.</title>
        <authorList>
            <person name="Sakai H."/>
            <person name="Lee S.S."/>
            <person name="Tanaka T."/>
            <person name="Numa H."/>
            <person name="Kim J."/>
            <person name="Kawahara Y."/>
            <person name="Wakimoto H."/>
            <person name="Yang C.C."/>
            <person name="Iwamoto M."/>
            <person name="Abe T."/>
            <person name="Yamada Y."/>
            <person name="Muto A."/>
            <person name="Inokuchi H."/>
            <person name="Ikemura T."/>
            <person name="Matsumoto T."/>
            <person name="Sasaki T."/>
            <person name="Itoh T."/>
        </authorList>
    </citation>
    <scope>NUCLEOTIDE SEQUENCE [LARGE SCALE GENOMIC DNA]</scope>
    <source>
        <strain evidence="2">cv. Nipponbare</strain>
    </source>
</reference>
<dbReference type="InParanoid" id="A0A0P0W3L8"/>
<dbReference type="EMBL" id="AP014959">
    <property type="protein sequence ID" value="BAS86590.1"/>
    <property type="molecule type" value="Genomic_DNA"/>
</dbReference>
<reference evidence="1 2" key="3">
    <citation type="journal article" date="2013" name="Rice">
        <title>Improvement of the Oryza sativa Nipponbare reference genome using next generation sequence and optical map data.</title>
        <authorList>
            <person name="Kawahara Y."/>
            <person name="de la Bastide M."/>
            <person name="Hamilton J.P."/>
            <person name="Kanamori H."/>
            <person name="McCombie W.R."/>
            <person name="Ouyang S."/>
            <person name="Schwartz D.C."/>
            <person name="Tanaka T."/>
            <person name="Wu J."/>
            <person name="Zhou S."/>
            <person name="Childs K.L."/>
            <person name="Davidson R.M."/>
            <person name="Lin H."/>
            <person name="Quesada-Ocampo L."/>
            <person name="Vaillancourt B."/>
            <person name="Sakai H."/>
            <person name="Lee S.S."/>
            <person name="Kim J."/>
            <person name="Numa H."/>
            <person name="Itoh T."/>
            <person name="Buell C.R."/>
            <person name="Matsumoto T."/>
        </authorList>
    </citation>
    <scope>NUCLEOTIDE SEQUENCE [LARGE SCALE GENOMIC DNA]</scope>
    <source>
        <strain evidence="2">cv. Nipponbare</strain>
    </source>
</reference>
<accession>A0A0P0W3L8</accession>
<evidence type="ECO:0000313" key="1">
    <source>
        <dbReference type="EMBL" id="BAS86590.1"/>
    </source>
</evidence>